<evidence type="ECO:0000313" key="1">
    <source>
        <dbReference type="EMBL" id="EEC18615.1"/>
    </source>
</evidence>
<organism>
    <name type="scientific">Ixodes scapularis</name>
    <name type="common">Black-legged tick</name>
    <name type="synonym">Deer tick</name>
    <dbReference type="NCBI Taxonomy" id="6945"/>
    <lineage>
        <taxon>Eukaryota</taxon>
        <taxon>Metazoa</taxon>
        <taxon>Ecdysozoa</taxon>
        <taxon>Arthropoda</taxon>
        <taxon>Chelicerata</taxon>
        <taxon>Arachnida</taxon>
        <taxon>Acari</taxon>
        <taxon>Parasitiformes</taxon>
        <taxon>Ixodida</taxon>
        <taxon>Ixodoidea</taxon>
        <taxon>Ixodidae</taxon>
        <taxon>Ixodinae</taxon>
        <taxon>Ixodes</taxon>
    </lineage>
</organism>
<dbReference type="EMBL" id="DS945827">
    <property type="protein sequence ID" value="EEC18615.1"/>
    <property type="molecule type" value="Genomic_DNA"/>
</dbReference>
<evidence type="ECO:0000313" key="3">
    <source>
        <dbReference type="Proteomes" id="UP000001555"/>
    </source>
</evidence>
<gene>
    <name evidence="1" type="ORF">IscW_ISCW014302</name>
</gene>
<dbReference type="InParanoid" id="B7QIE3"/>
<dbReference type="OrthoDB" id="6431884at2759"/>
<proteinExistence type="predicted"/>
<reference evidence="1 3" key="1">
    <citation type="submission" date="2008-03" db="EMBL/GenBank/DDBJ databases">
        <title>Annotation of Ixodes scapularis.</title>
        <authorList>
            <consortium name="Ixodes scapularis Genome Project Consortium"/>
            <person name="Caler E."/>
            <person name="Hannick L.I."/>
            <person name="Bidwell S."/>
            <person name="Joardar V."/>
            <person name="Thiagarajan M."/>
            <person name="Amedeo P."/>
            <person name="Galinsky K.J."/>
            <person name="Schobel S."/>
            <person name="Inman J."/>
            <person name="Hostetler J."/>
            <person name="Miller J."/>
            <person name="Hammond M."/>
            <person name="Megy K."/>
            <person name="Lawson D."/>
            <person name="Kodira C."/>
            <person name="Sutton G."/>
            <person name="Meyer J."/>
            <person name="Hill C.A."/>
            <person name="Birren B."/>
            <person name="Nene V."/>
            <person name="Collins F."/>
            <person name="Alarcon-Chaidez F."/>
            <person name="Wikel S."/>
            <person name="Strausberg R."/>
        </authorList>
    </citation>
    <scope>NUCLEOTIDE SEQUENCE [LARGE SCALE GENOMIC DNA]</scope>
    <source>
        <strain evidence="3">Wikel</strain>
        <strain evidence="1">Wikel colony</strain>
    </source>
</reference>
<protein>
    <submittedName>
        <fullName evidence="1 2">Uncharacterized protein</fullName>
    </submittedName>
</protein>
<dbReference type="PaxDb" id="6945-B7QIE3"/>
<dbReference type="VEuPathDB" id="VectorBase:ISCW014302"/>
<dbReference type="EnsemblMetazoa" id="ISCW014302-RA">
    <property type="protein sequence ID" value="ISCW014302-PA"/>
    <property type="gene ID" value="ISCW014302"/>
</dbReference>
<keyword evidence="3" id="KW-1185">Reference proteome</keyword>
<reference evidence="2" key="2">
    <citation type="submission" date="2020-05" db="UniProtKB">
        <authorList>
            <consortium name="EnsemblMetazoa"/>
        </authorList>
    </citation>
    <scope>IDENTIFICATION</scope>
    <source>
        <strain evidence="2">wikel</strain>
    </source>
</reference>
<name>B7QIE3_IXOSC</name>
<sequence length="86" mass="9368">MGSRSGNFLQATHQPGHVWSDRAYFSPADEPALLMIGDMEAADAVLYVCSASLDTGNTRNTTVQFVVVGEFYSRGCYGLFPPLEMT</sequence>
<dbReference type="EMBL" id="ABJB010239768">
    <property type="status" value="NOT_ANNOTATED_CDS"/>
    <property type="molecule type" value="Genomic_DNA"/>
</dbReference>
<accession>B7QIE3</accession>
<dbReference type="VEuPathDB" id="VectorBase:ISCP_015963"/>
<dbReference type="AlphaFoldDB" id="B7QIE3"/>
<dbReference type="Proteomes" id="UP000001555">
    <property type="component" value="Unassembled WGS sequence"/>
</dbReference>
<evidence type="ECO:0000313" key="2">
    <source>
        <dbReference type="EnsemblMetazoa" id="ISCW014302-PA"/>
    </source>
</evidence>
<dbReference type="HOGENOM" id="CLU_2500436_0_0_1"/>
<dbReference type="VEuPathDB" id="VectorBase:ISCI014302"/>